<dbReference type="InterPro" id="IPR051694">
    <property type="entry name" value="Immunoregulatory_rcpt-like"/>
</dbReference>
<keyword evidence="7" id="KW-0732">Signal</keyword>
<keyword evidence="3 6" id="KW-1133">Transmembrane helix</keyword>
<comment type="subcellular location">
    <subcellularLocation>
        <location evidence="1">Membrane</location>
        <topology evidence="1">Single-pass membrane protein</topology>
    </subcellularLocation>
</comment>
<dbReference type="Proteomes" id="UP000008063">
    <property type="component" value="Unassembled WGS sequence"/>
</dbReference>
<feature type="region of interest" description="Disordered" evidence="5">
    <location>
        <begin position="168"/>
        <end position="193"/>
    </location>
</feature>
<dbReference type="AlphaFoldDB" id="F8PPZ7"/>
<feature type="compositionally biased region" description="Low complexity" evidence="5">
    <location>
        <begin position="104"/>
        <end position="113"/>
    </location>
</feature>
<feature type="compositionally biased region" description="Polar residues" evidence="5">
    <location>
        <begin position="86"/>
        <end position="103"/>
    </location>
</feature>
<keyword evidence="4 6" id="KW-0472">Membrane</keyword>
<dbReference type="GO" id="GO:0071944">
    <property type="term" value="C:cell periphery"/>
    <property type="evidence" value="ECO:0007669"/>
    <property type="project" value="UniProtKB-ARBA"/>
</dbReference>
<evidence type="ECO:0000256" key="7">
    <source>
        <dbReference type="SAM" id="SignalP"/>
    </source>
</evidence>
<feature type="transmembrane region" description="Helical" evidence="6">
    <location>
        <begin position="121"/>
        <end position="145"/>
    </location>
</feature>
<feature type="chain" id="PRO_5003382300" evidence="7">
    <location>
        <begin position="23"/>
        <end position="422"/>
    </location>
</feature>
<dbReference type="GO" id="GO:0016020">
    <property type="term" value="C:membrane"/>
    <property type="evidence" value="ECO:0007669"/>
    <property type="project" value="UniProtKB-SubCell"/>
</dbReference>
<name>F8PPZ7_SERL3</name>
<feature type="signal peptide" evidence="7">
    <location>
        <begin position="1"/>
        <end position="22"/>
    </location>
</feature>
<evidence type="ECO:0000313" key="8">
    <source>
        <dbReference type="EMBL" id="EGO02151.1"/>
    </source>
</evidence>
<feature type="compositionally biased region" description="Basic and acidic residues" evidence="5">
    <location>
        <begin position="179"/>
        <end position="192"/>
    </location>
</feature>
<keyword evidence="2 6" id="KW-0812">Transmembrane</keyword>
<feature type="region of interest" description="Disordered" evidence="5">
    <location>
        <begin position="375"/>
        <end position="410"/>
    </location>
</feature>
<feature type="compositionally biased region" description="Pro residues" evidence="5">
    <location>
        <begin position="70"/>
        <end position="85"/>
    </location>
</feature>
<evidence type="ECO:0000256" key="5">
    <source>
        <dbReference type="SAM" id="MobiDB-lite"/>
    </source>
</evidence>
<dbReference type="PANTHER" id="PTHR15549">
    <property type="entry name" value="PAIRED IMMUNOGLOBULIN-LIKE TYPE 2 RECEPTOR"/>
    <property type="match status" value="1"/>
</dbReference>
<evidence type="ECO:0000256" key="2">
    <source>
        <dbReference type="ARBA" id="ARBA00022692"/>
    </source>
</evidence>
<reference evidence="9" key="1">
    <citation type="journal article" date="2011" name="Science">
        <title>The plant cell wall-decomposing machinery underlies the functional diversity of forest fungi.</title>
        <authorList>
            <person name="Eastwood D.C."/>
            <person name="Floudas D."/>
            <person name="Binder M."/>
            <person name="Majcherczyk A."/>
            <person name="Schneider P."/>
            <person name="Aerts A."/>
            <person name="Asiegbu F.O."/>
            <person name="Baker S.E."/>
            <person name="Barry K."/>
            <person name="Bendiksby M."/>
            <person name="Blumentritt M."/>
            <person name="Coutinho P.M."/>
            <person name="Cullen D."/>
            <person name="de Vries R.P."/>
            <person name="Gathman A."/>
            <person name="Goodell B."/>
            <person name="Henrissat B."/>
            <person name="Ihrmark K."/>
            <person name="Kauserud H."/>
            <person name="Kohler A."/>
            <person name="LaButti K."/>
            <person name="Lapidus A."/>
            <person name="Lavin J.L."/>
            <person name="Lee Y.-H."/>
            <person name="Lindquist E."/>
            <person name="Lilly W."/>
            <person name="Lucas S."/>
            <person name="Morin E."/>
            <person name="Murat C."/>
            <person name="Oguiza J.A."/>
            <person name="Park J."/>
            <person name="Pisabarro A.G."/>
            <person name="Riley R."/>
            <person name="Rosling A."/>
            <person name="Salamov A."/>
            <person name="Schmidt O."/>
            <person name="Schmutz J."/>
            <person name="Skrede I."/>
            <person name="Stenlid J."/>
            <person name="Wiebenga A."/>
            <person name="Xie X."/>
            <person name="Kuees U."/>
            <person name="Hibbett D.S."/>
            <person name="Hoffmeister D."/>
            <person name="Hoegberg N."/>
            <person name="Martin F."/>
            <person name="Grigoriev I.V."/>
            <person name="Watkinson S.C."/>
        </authorList>
    </citation>
    <scope>NUCLEOTIDE SEQUENCE [LARGE SCALE GENOMIC DNA]</scope>
    <source>
        <strain evidence="9">strain S7.3</strain>
    </source>
</reference>
<dbReference type="HOGENOM" id="CLU_650806_0_0_1"/>
<proteinExistence type="predicted"/>
<feature type="compositionally biased region" description="Low complexity" evidence="5">
    <location>
        <begin position="386"/>
        <end position="400"/>
    </location>
</feature>
<sequence length="422" mass="44522">MPFPMGLVPSLLTWLALPPLLPISPIFLTTPSSTSTSKPVSSTTATSSSSVLKITLVQSVFSQPSSSPSTSPPSIPITSPTPPSPATTLPAGQSIPTGSLVQQPSSTATPSSTSFFSNKGAVAGVFSVVGIIGVAALIALAMFIVHRRHSHNTASDVYDDMEYLEKNREPGLGGAGDFGHGRESGGNEHEEGGEWEVYEDEDDGEGAEYVVQDDPRFPPDAHLRRNFSAVASAQPPQPAYYQQQQQQQMQMQQAYASQQQAYPQQRYAGQQAYPSQQGYSQQAYAGQQAYQGQQAYAGQQVYPQQAYAGQQAVYSPHDHGIEYPPGMAYTDADLHGGNDGYFAPQRETGQPFVVEPEPEKEASSVPAALRPSVKPALSVGAGSGGQSLTSPSSSLSPISTNGAGDAKGHLSFDSFYGGVVEG</sequence>
<feature type="region of interest" description="Disordered" evidence="5">
    <location>
        <begin position="63"/>
        <end position="113"/>
    </location>
</feature>
<dbReference type="OMA" id="MWDEASM"/>
<protein>
    <submittedName>
        <fullName evidence="8">Uncharacterized protein</fullName>
    </submittedName>
</protein>
<evidence type="ECO:0000256" key="6">
    <source>
        <dbReference type="SAM" id="Phobius"/>
    </source>
</evidence>
<keyword evidence="9" id="KW-1185">Reference proteome</keyword>
<accession>F8PPZ7</accession>
<gene>
    <name evidence="8" type="ORF">SERLA73DRAFT_159184</name>
</gene>
<dbReference type="InParanoid" id="F8PPZ7"/>
<evidence type="ECO:0000313" key="9">
    <source>
        <dbReference type="Proteomes" id="UP000008063"/>
    </source>
</evidence>
<organism evidence="9">
    <name type="scientific">Serpula lacrymans var. lacrymans (strain S7.3)</name>
    <name type="common">Dry rot fungus</name>
    <dbReference type="NCBI Taxonomy" id="936435"/>
    <lineage>
        <taxon>Eukaryota</taxon>
        <taxon>Fungi</taxon>
        <taxon>Dikarya</taxon>
        <taxon>Basidiomycota</taxon>
        <taxon>Agaricomycotina</taxon>
        <taxon>Agaricomycetes</taxon>
        <taxon>Agaricomycetidae</taxon>
        <taxon>Boletales</taxon>
        <taxon>Coniophorineae</taxon>
        <taxon>Serpulaceae</taxon>
        <taxon>Serpula</taxon>
    </lineage>
</organism>
<dbReference type="PANTHER" id="PTHR15549:SF30">
    <property type="entry name" value="MID2 DOMAIN-CONTAINING PROTEIN"/>
    <property type="match status" value="1"/>
</dbReference>
<evidence type="ECO:0000256" key="3">
    <source>
        <dbReference type="ARBA" id="ARBA00022989"/>
    </source>
</evidence>
<evidence type="ECO:0000256" key="1">
    <source>
        <dbReference type="ARBA" id="ARBA00004167"/>
    </source>
</evidence>
<dbReference type="EMBL" id="GL945477">
    <property type="protein sequence ID" value="EGO02151.1"/>
    <property type="molecule type" value="Genomic_DNA"/>
</dbReference>
<evidence type="ECO:0000256" key="4">
    <source>
        <dbReference type="ARBA" id="ARBA00023136"/>
    </source>
</evidence>